<feature type="region of interest" description="Disordered" evidence="7">
    <location>
        <begin position="184"/>
        <end position="308"/>
    </location>
</feature>
<comment type="subcellular location">
    <subcellularLocation>
        <location evidence="1">Cell membrane</location>
        <topology evidence="1">Multi-pass membrane protein</topology>
    </subcellularLocation>
</comment>
<gene>
    <name evidence="9" type="ORF">PAECIP111893_03414</name>
</gene>
<feature type="transmembrane region" description="Helical" evidence="8">
    <location>
        <begin position="119"/>
        <end position="144"/>
    </location>
</feature>
<organism evidence="9 10">
    <name type="scientific">Paenibacillus plantiphilus</name>
    <dbReference type="NCBI Taxonomy" id="2905650"/>
    <lineage>
        <taxon>Bacteria</taxon>
        <taxon>Bacillati</taxon>
        <taxon>Bacillota</taxon>
        <taxon>Bacilli</taxon>
        <taxon>Bacillales</taxon>
        <taxon>Paenibacillaceae</taxon>
        <taxon>Paenibacillus</taxon>
    </lineage>
</organism>
<evidence type="ECO:0008006" key="11">
    <source>
        <dbReference type="Google" id="ProtNLM"/>
    </source>
</evidence>
<comment type="caution">
    <text evidence="9">The sequence shown here is derived from an EMBL/GenBank/DDBJ whole genome shotgun (WGS) entry which is preliminary data.</text>
</comment>
<evidence type="ECO:0000256" key="4">
    <source>
        <dbReference type="ARBA" id="ARBA00022692"/>
    </source>
</evidence>
<reference evidence="9" key="1">
    <citation type="submission" date="2022-01" db="EMBL/GenBank/DDBJ databases">
        <authorList>
            <person name="Criscuolo A."/>
        </authorList>
    </citation>
    <scope>NUCLEOTIDE SEQUENCE</scope>
    <source>
        <strain evidence="9">CIP111893</strain>
    </source>
</reference>
<evidence type="ECO:0000256" key="6">
    <source>
        <dbReference type="ARBA" id="ARBA00023136"/>
    </source>
</evidence>
<evidence type="ECO:0000256" key="3">
    <source>
        <dbReference type="ARBA" id="ARBA00022475"/>
    </source>
</evidence>
<evidence type="ECO:0000256" key="8">
    <source>
        <dbReference type="SAM" id="Phobius"/>
    </source>
</evidence>
<evidence type="ECO:0000313" key="9">
    <source>
        <dbReference type="EMBL" id="CAH1211487.1"/>
    </source>
</evidence>
<keyword evidence="3" id="KW-1003">Cell membrane</keyword>
<dbReference type="PANTHER" id="PTHR34184">
    <property type="entry name" value="UPF0718 PROTEIN YCGR"/>
    <property type="match status" value="1"/>
</dbReference>
<feature type="compositionally biased region" description="Basic residues" evidence="7">
    <location>
        <begin position="184"/>
        <end position="199"/>
    </location>
</feature>
<sequence>MRFIYRLGTPLLAAGCLIMLARILSGGGVTDLLLESPSLQSFKILFISIILEAFPFILLGVLASALLQVFVSDSLIARLTPRNPIVGVLFGSLLGLLLPLCECGMIPVVRRLIRKGMPAYIGIVFIFAGPILNPVVFTSTYTAFRTQPSMAYSRMGLAFAVCVVLGLLLYKYLKKSPLREAKKAFAHPHTHDHHSHNHKHHDDGQVLHHRSDRHHDHAHHHDGHDHHHDVHSERTHGDHHDLYSERAHDHRHDVHSERTTHDHHHDLHSEHAHDHRHDVHSEHAHGDHHGHDHTHGPADDDRGHGEAASRTWRGRFGSTLAHASDEFFDIGKYLILGAFITAFIQTLLDRSVLTALSDQPVMENLFMMAFAFSVSLCSTSDAFVAASFNGIFGPGALLAFLVFGPMVDFKSTLMLLSAFRTKIVLALIAFIFTAVLIGSIIIQQFIL</sequence>
<dbReference type="EMBL" id="CAKMMF010000019">
    <property type="protein sequence ID" value="CAH1211487.1"/>
    <property type="molecule type" value="Genomic_DNA"/>
</dbReference>
<keyword evidence="10" id="KW-1185">Reference proteome</keyword>
<feature type="compositionally biased region" description="Basic residues" evidence="7">
    <location>
        <begin position="207"/>
        <end position="221"/>
    </location>
</feature>
<accession>A0ABN8GN31</accession>
<comment type="similarity">
    <text evidence="2">Belongs to the UPF0718 family.</text>
</comment>
<evidence type="ECO:0000313" key="10">
    <source>
        <dbReference type="Proteomes" id="UP000838686"/>
    </source>
</evidence>
<dbReference type="Pfam" id="PF03773">
    <property type="entry name" value="ArsP_1"/>
    <property type="match status" value="1"/>
</dbReference>
<dbReference type="InterPro" id="IPR052923">
    <property type="entry name" value="UPF0718"/>
</dbReference>
<keyword evidence="4 8" id="KW-0812">Transmembrane</keyword>
<dbReference type="PANTHER" id="PTHR34184:SF4">
    <property type="entry name" value="UPF0718 PROTEIN YCGR"/>
    <property type="match status" value="1"/>
</dbReference>
<dbReference type="Proteomes" id="UP000838686">
    <property type="component" value="Unassembled WGS sequence"/>
</dbReference>
<keyword evidence="5 8" id="KW-1133">Transmembrane helix</keyword>
<evidence type="ECO:0000256" key="7">
    <source>
        <dbReference type="SAM" id="MobiDB-lite"/>
    </source>
</evidence>
<feature type="transmembrane region" description="Helical" evidence="8">
    <location>
        <begin position="42"/>
        <end position="71"/>
    </location>
</feature>
<dbReference type="InterPro" id="IPR005524">
    <property type="entry name" value="DUF318"/>
</dbReference>
<evidence type="ECO:0000256" key="2">
    <source>
        <dbReference type="ARBA" id="ARBA00006386"/>
    </source>
</evidence>
<name>A0ABN8GN31_9BACL</name>
<feature type="transmembrane region" description="Helical" evidence="8">
    <location>
        <begin position="156"/>
        <end position="173"/>
    </location>
</feature>
<evidence type="ECO:0000256" key="5">
    <source>
        <dbReference type="ARBA" id="ARBA00022989"/>
    </source>
</evidence>
<feature type="transmembrane region" description="Helical" evidence="8">
    <location>
        <begin position="333"/>
        <end position="353"/>
    </location>
</feature>
<feature type="transmembrane region" description="Helical" evidence="8">
    <location>
        <begin position="423"/>
        <end position="446"/>
    </location>
</feature>
<feature type="transmembrane region" description="Helical" evidence="8">
    <location>
        <begin position="391"/>
        <end position="411"/>
    </location>
</feature>
<keyword evidence="6 8" id="KW-0472">Membrane</keyword>
<evidence type="ECO:0000256" key="1">
    <source>
        <dbReference type="ARBA" id="ARBA00004651"/>
    </source>
</evidence>
<protein>
    <recommendedName>
        <fullName evidence="11">Permease</fullName>
    </recommendedName>
</protein>
<proteinExistence type="inferred from homology"/>
<feature type="compositionally biased region" description="Basic and acidic residues" evidence="7">
    <location>
        <begin position="222"/>
        <end position="307"/>
    </location>
</feature>